<dbReference type="GO" id="GO:0007160">
    <property type="term" value="P:cell-matrix adhesion"/>
    <property type="evidence" value="ECO:0007669"/>
    <property type="project" value="InterPro"/>
</dbReference>
<dbReference type="PANTHER" id="PTHR10697">
    <property type="entry name" value="MAMMALIAN EPENDYMIN-RELATED PROTEIN 1"/>
    <property type="match status" value="1"/>
</dbReference>
<reference evidence="2" key="1">
    <citation type="submission" date="2021-02" db="EMBL/GenBank/DDBJ databases">
        <authorList>
            <person name="Nowell W R."/>
        </authorList>
    </citation>
    <scope>NUCLEOTIDE SEQUENCE</scope>
</reference>
<organism evidence="2 4">
    <name type="scientific">Rotaria magnacalcarata</name>
    <dbReference type="NCBI Taxonomy" id="392030"/>
    <lineage>
        <taxon>Eukaryota</taxon>
        <taxon>Metazoa</taxon>
        <taxon>Spiralia</taxon>
        <taxon>Gnathifera</taxon>
        <taxon>Rotifera</taxon>
        <taxon>Eurotatoria</taxon>
        <taxon>Bdelloidea</taxon>
        <taxon>Philodinida</taxon>
        <taxon>Philodinidae</taxon>
        <taxon>Rotaria</taxon>
    </lineage>
</organism>
<keyword evidence="1" id="KW-0472">Membrane</keyword>
<dbReference type="InterPro" id="IPR001299">
    <property type="entry name" value="Ependymin"/>
</dbReference>
<name>A0A816DKM0_9BILA</name>
<evidence type="ECO:0000313" key="4">
    <source>
        <dbReference type="Proteomes" id="UP000663834"/>
    </source>
</evidence>
<keyword evidence="1" id="KW-0812">Transmembrane</keyword>
<accession>A0A816DKM0</accession>
<dbReference type="AlphaFoldDB" id="A0A816DKM0"/>
<gene>
    <name evidence="3" type="ORF">GIL414_LOCUS4086</name>
    <name evidence="2" type="ORF">KQP761_LOCUS27070</name>
</gene>
<protein>
    <submittedName>
        <fullName evidence="2">Uncharacterized protein</fullName>
    </submittedName>
</protein>
<proteinExistence type="predicted"/>
<dbReference type="GO" id="GO:0005576">
    <property type="term" value="C:extracellular region"/>
    <property type="evidence" value="ECO:0007669"/>
    <property type="project" value="InterPro"/>
</dbReference>
<sequence>MHSTDSCRSTHEFPLNNKDMLYFAIFAGIALFATVSNGLPTKSKMNEPECCCLPDLFSSQITTSTGMKLPDGTAFNTYGYYNFSYDANRGFVGMKGVSFSVPEQQKSNVWIIENMKSGQIYTFDEDSKKCYKSINPIKSFSCIPDSATYLHSFTYGYGDKQIIADTWLIQIDNAVNYATVSRDGLSFPLTGNNFVSEPAMINAITTTDYVPEVDDPSIFDIPAECNTVV</sequence>
<dbReference type="PANTHER" id="PTHR10697:SF13">
    <property type="entry name" value="RICIN B LECTIN DOMAIN-CONTAINING PROTEIN"/>
    <property type="match status" value="1"/>
</dbReference>
<dbReference type="OrthoDB" id="10001248at2759"/>
<dbReference type="Proteomes" id="UP000681720">
    <property type="component" value="Unassembled WGS sequence"/>
</dbReference>
<dbReference type="EMBL" id="CAJNOW010014868">
    <property type="protein sequence ID" value="CAF1635920.1"/>
    <property type="molecule type" value="Genomic_DNA"/>
</dbReference>
<evidence type="ECO:0000256" key="1">
    <source>
        <dbReference type="SAM" id="Phobius"/>
    </source>
</evidence>
<dbReference type="EMBL" id="CAJOBJ010000952">
    <property type="protein sequence ID" value="CAF3853309.1"/>
    <property type="molecule type" value="Genomic_DNA"/>
</dbReference>
<evidence type="ECO:0000313" key="3">
    <source>
        <dbReference type="EMBL" id="CAF3853309.1"/>
    </source>
</evidence>
<dbReference type="GO" id="GO:0005764">
    <property type="term" value="C:lysosome"/>
    <property type="evidence" value="ECO:0007669"/>
    <property type="project" value="TreeGrafter"/>
</dbReference>
<dbReference type="GO" id="GO:0005509">
    <property type="term" value="F:calcium ion binding"/>
    <property type="evidence" value="ECO:0007669"/>
    <property type="project" value="InterPro"/>
</dbReference>
<dbReference type="Pfam" id="PF00811">
    <property type="entry name" value="Ependymin"/>
    <property type="match status" value="1"/>
</dbReference>
<feature type="transmembrane region" description="Helical" evidence="1">
    <location>
        <begin position="20"/>
        <end position="39"/>
    </location>
</feature>
<comment type="caution">
    <text evidence="2">The sequence shown here is derived from an EMBL/GenBank/DDBJ whole genome shotgun (WGS) entry which is preliminary data.</text>
</comment>
<dbReference type="Proteomes" id="UP000663834">
    <property type="component" value="Unassembled WGS sequence"/>
</dbReference>
<keyword evidence="1" id="KW-1133">Transmembrane helix</keyword>
<evidence type="ECO:0000313" key="2">
    <source>
        <dbReference type="EMBL" id="CAF1635920.1"/>
    </source>
</evidence>